<feature type="domain" description="Histidine kinase/HSP90-like ATPase" evidence="3">
    <location>
        <begin position="22"/>
        <end position="130"/>
    </location>
</feature>
<keyword evidence="4" id="KW-0547">Nucleotide-binding</keyword>
<evidence type="ECO:0000313" key="4">
    <source>
        <dbReference type="EMBL" id="MDT0436299.1"/>
    </source>
</evidence>
<dbReference type="GO" id="GO:0005524">
    <property type="term" value="F:ATP binding"/>
    <property type="evidence" value="ECO:0007669"/>
    <property type="project" value="UniProtKB-KW"/>
</dbReference>
<dbReference type="Proteomes" id="UP001183535">
    <property type="component" value="Unassembled WGS sequence"/>
</dbReference>
<dbReference type="SUPFAM" id="SSF55874">
    <property type="entry name" value="ATPase domain of HSP90 chaperone/DNA topoisomerase II/histidine kinase"/>
    <property type="match status" value="1"/>
</dbReference>
<proteinExistence type="predicted"/>
<organism evidence="4 5">
    <name type="scientific">Streptomyces doudnae</name>
    <dbReference type="NCBI Taxonomy" id="3075536"/>
    <lineage>
        <taxon>Bacteria</taxon>
        <taxon>Bacillati</taxon>
        <taxon>Actinomycetota</taxon>
        <taxon>Actinomycetes</taxon>
        <taxon>Kitasatosporales</taxon>
        <taxon>Streptomycetaceae</taxon>
        <taxon>Streptomyces</taxon>
    </lineage>
</organism>
<evidence type="ECO:0000256" key="2">
    <source>
        <dbReference type="SAM" id="MobiDB-lite"/>
    </source>
</evidence>
<dbReference type="EMBL" id="JAVRES010000006">
    <property type="protein sequence ID" value="MDT0436299.1"/>
    <property type="molecule type" value="Genomic_DNA"/>
</dbReference>
<dbReference type="InterPro" id="IPR003594">
    <property type="entry name" value="HATPase_dom"/>
</dbReference>
<keyword evidence="1" id="KW-0418">Kinase</keyword>
<gene>
    <name evidence="4" type="ORF">RM877_16570</name>
</gene>
<comment type="caution">
    <text evidence="4">The sequence shown here is derived from an EMBL/GenBank/DDBJ whole genome shotgun (WGS) entry which is preliminary data.</text>
</comment>
<dbReference type="RefSeq" id="WP_093829477.1">
    <property type="nucleotide sequence ID" value="NZ_JAVRES010000006.1"/>
</dbReference>
<dbReference type="Pfam" id="PF13581">
    <property type="entry name" value="HATPase_c_2"/>
    <property type="match status" value="1"/>
</dbReference>
<keyword evidence="1" id="KW-0723">Serine/threonine-protein kinase</keyword>
<dbReference type="InterPro" id="IPR050267">
    <property type="entry name" value="Anti-sigma-factor_SerPK"/>
</dbReference>
<dbReference type="PANTHER" id="PTHR35526">
    <property type="entry name" value="ANTI-SIGMA-F FACTOR RSBW-RELATED"/>
    <property type="match status" value="1"/>
</dbReference>
<keyword evidence="1" id="KW-0808">Transferase</keyword>
<accession>A0ABD5ERJ0</accession>
<dbReference type="InterPro" id="IPR036890">
    <property type="entry name" value="HATPase_C_sf"/>
</dbReference>
<dbReference type="Gene3D" id="3.30.565.10">
    <property type="entry name" value="Histidine kinase-like ATPase, C-terminal domain"/>
    <property type="match status" value="1"/>
</dbReference>
<name>A0ABD5ERJ0_9ACTN</name>
<feature type="region of interest" description="Disordered" evidence="2">
    <location>
        <begin position="85"/>
        <end position="104"/>
    </location>
</feature>
<evidence type="ECO:0000259" key="3">
    <source>
        <dbReference type="Pfam" id="PF13581"/>
    </source>
</evidence>
<protein>
    <submittedName>
        <fullName evidence="4">ATP-binding protein</fullName>
    </submittedName>
</protein>
<dbReference type="CDD" id="cd16936">
    <property type="entry name" value="HATPase_RsbW-like"/>
    <property type="match status" value="1"/>
</dbReference>
<sequence>MAEETSLKAVGWVRSIPMDCSLAEARKWTRDHLDSLKWAHDAHDVVDSVLLTVSELVTNAHVHARSDAQLILLWDEHCLHVTVHDGSSDLPAPRQPSSDVPGGRGLRIIDTVADKWETYRCSRGKDVTACFQPPVPANGT</sequence>
<dbReference type="PANTHER" id="PTHR35526:SF3">
    <property type="entry name" value="ANTI-SIGMA-F FACTOR RSBW"/>
    <property type="match status" value="1"/>
</dbReference>
<dbReference type="AlphaFoldDB" id="A0ABD5ERJ0"/>
<evidence type="ECO:0000256" key="1">
    <source>
        <dbReference type="ARBA" id="ARBA00022527"/>
    </source>
</evidence>
<keyword evidence="5" id="KW-1185">Reference proteome</keyword>
<dbReference type="GO" id="GO:0004674">
    <property type="term" value="F:protein serine/threonine kinase activity"/>
    <property type="evidence" value="ECO:0007669"/>
    <property type="project" value="UniProtKB-KW"/>
</dbReference>
<keyword evidence="4" id="KW-0067">ATP-binding</keyword>
<evidence type="ECO:0000313" key="5">
    <source>
        <dbReference type="Proteomes" id="UP001183535"/>
    </source>
</evidence>
<reference evidence="5" key="1">
    <citation type="submission" date="2023-07" db="EMBL/GenBank/DDBJ databases">
        <title>30 novel species of actinomycetes from the DSMZ collection.</title>
        <authorList>
            <person name="Nouioui I."/>
        </authorList>
    </citation>
    <scope>NUCLEOTIDE SEQUENCE [LARGE SCALE GENOMIC DNA]</scope>
    <source>
        <strain evidence="5">DSM 41981</strain>
    </source>
</reference>